<comment type="caution">
    <text evidence="1">The sequence shown here is derived from an EMBL/GenBank/DDBJ whole genome shotgun (WGS) entry which is preliminary data.</text>
</comment>
<dbReference type="PANTHER" id="PTHR34986">
    <property type="entry name" value="EVOLVED BETA-GALACTOSIDASE SUBUNIT BETA"/>
    <property type="match status" value="1"/>
</dbReference>
<evidence type="ECO:0000313" key="2">
    <source>
        <dbReference type="Proteomes" id="UP000824094"/>
    </source>
</evidence>
<name>A0A9D1MGT8_9FIRM</name>
<gene>
    <name evidence="1" type="ORF">IAB05_02465</name>
</gene>
<organism evidence="1 2">
    <name type="scientific">Candidatus Stercoripulliclostridium merdigallinarum</name>
    <dbReference type="NCBI Taxonomy" id="2840951"/>
    <lineage>
        <taxon>Bacteria</taxon>
        <taxon>Bacillati</taxon>
        <taxon>Bacillota</taxon>
        <taxon>Clostridia</taxon>
        <taxon>Eubacteriales</taxon>
        <taxon>Candidatus Stercoripulliclostridium</taxon>
    </lineage>
</organism>
<sequence length="150" mass="16953">MIYSDLKSGGIYAATDDKIALCLDYASKLNADTPCGRYDISDDVFVNVMTYRPKPIEEAVAETHRRYADLQLILDGEEWMGCPDPEKLTVVTPFEEEKDIALWKSSDIALLPMRKGNWALFMPGEPHAPSLRMQDCTVKKAVFKIRYSAD</sequence>
<protein>
    <submittedName>
        <fullName evidence="1">YhcH/YjgK/YiaL family protein</fullName>
    </submittedName>
</protein>
<dbReference type="InterPro" id="IPR004375">
    <property type="entry name" value="NanQ/TabA/YiaL"/>
</dbReference>
<dbReference type="InterPro" id="IPR037012">
    <property type="entry name" value="NanQ/TabA/YiaL_sf"/>
</dbReference>
<dbReference type="SUPFAM" id="SSF51197">
    <property type="entry name" value="Clavaminate synthase-like"/>
    <property type="match status" value="1"/>
</dbReference>
<reference evidence="1" key="1">
    <citation type="submission" date="2020-10" db="EMBL/GenBank/DDBJ databases">
        <authorList>
            <person name="Gilroy R."/>
        </authorList>
    </citation>
    <scope>NUCLEOTIDE SEQUENCE</scope>
    <source>
        <strain evidence="1">18911</strain>
    </source>
</reference>
<dbReference type="PANTHER" id="PTHR34986:SF1">
    <property type="entry name" value="PROTEIN YIAL"/>
    <property type="match status" value="1"/>
</dbReference>
<dbReference type="AlphaFoldDB" id="A0A9D1MGT8"/>
<dbReference type="Pfam" id="PF04074">
    <property type="entry name" value="DUF386"/>
    <property type="match status" value="1"/>
</dbReference>
<dbReference type="EMBL" id="DVNF01000076">
    <property type="protein sequence ID" value="HIU60238.1"/>
    <property type="molecule type" value="Genomic_DNA"/>
</dbReference>
<dbReference type="Gene3D" id="2.60.120.370">
    <property type="entry name" value="YhcH/YjgK/YiaL"/>
    <property type="match status" value="1"/>
</dbReference>
<dbReference type="Proteomes" id="UP000824094">
    <property type="component" value="Unassembled WGS sequence"/>
</dbReference>
<accession>A0A9D1MGT8</accession>
<dbReference type="NCBIfam" id="TIGR00022">
    <property type="entry name" value="YhcH/YjgK/YiaL family protein"/>
    <property type="match status" value="1"/>
</dbReference>
<dbReference type="GO" id="GO:0005829">
    <property type="term" value="C:cytosol"/>
    <property type="evidence" value="ECO:0007669"/>
    <property type="project" value="TreeGrafter"/>
</dbReference>
<reference evidence="1" key="2">
    <citation type="journal article" date="2021" name="PeerJ">
        <title>Extensive microbial diversity within the chicken gut microbiome revealed by metagenomics and culture.</title>
        <authorList>
            <person name="Gilroy R."/>
            <person name="Ravi A."/>
            <person name="Getino M."/>
            <person name="Pursley I."/>
            <person name="Horton D.L."/>
            <person name="Alikhan N.F."/>
            <person name="Baker D."/>
            <person name="Gharbi K."/>
            <person name="Hall N."/>
            <person name="Watson M."/>
            <person name="Adriaenssens E.M."/>
            <person name="Foster-Nyarko E."/>
            <person name="Jarju S."/>
            <person name="Secka A."/>
            <person name="Antonio M."/>
            <person name="Oren A."/>
            <person name="Chaudhuri R.R."/>
            <person name="La Ragione R."/>
            <person name="Hildebrand F."/>
            <person name="Pallen M.J."/>
        </authorList>
    </citation>
    <scope>NUCLEOTIDE SEQUENCE</scope>
    <source>
        <strain evidence="1">18911</strain>
    </source>
</reference>
<proteinExistence type="predicted"/>
<evidence type="ECO:0000313" key="1">
    <source>
        <dbReference type="EMBL" id="HIU60238.1"/>
    </source>
</evidence>